<dbReference type="InterPro" id="IPR039793">
    <property type="entry name" value="UROS/Hem4"/>
</dbReference>
<evidence type="ECO:0000313" key="12">
    <source>
        <dbReference type="Proteomes" id="UP001369958"/>
    </source>
</evidence>
<organism evidence="11 12">
    <name type="scientific">Pelagibacterium nitratireducens</name>
    <dbReference type="NCBI Taxonomy" id="1046114"/>
    <lineage>
        <taxon>Bacteria</taxon>
        <taxon>Pseudomonadati</taxon>
        <taxon>Pseudomonadota</taxon>
        <taxon>Alphaproteobacteria</taxon>
        <taxon>Hyphomicrobiales</taxon>
        <taxon>Devosiaceae</taxon>
        <taxon>Pelagibacterium</taxon>
    </lineage>
</organism>
<dbReference type="Pfam" id="PF02602">
    <property type="entry name" value="HEM4"/>
    <property type="match status" value="1"/>
</dbReference>
<comment type="pathway">
    <text evidence="1 9">Porphyrin-containing compound metabolism; protoporphyrin-IX biosynthesis; coproporphyrinogen-III from 5-aminolevulinate: step 3/4.</text>
</comment>
<evidence type="ECO:0000256" key="6">
    <source>
        <dbReference type="ARBA" id="ARBA00037589"/>
    </source>
</evidence>
<keyword evidence="5 9" id="KW-0627">Porphyrin biosynthesis</keyword>
<dbReference type="EMBL" id="CP146275">
    <property type="protein sequence ID" value="WWT33289.1"/>
    <property type="molecule type" value="Genomic_DNA"/>
</dbReference>
<sequence>MSNDLCSKKIIMLTRPYGQAYGMIELVRKLGWPAYNEPIVEIEPISGPVGWSSNIAAIAVTSPNGARCLESVAGLARTIPVFAVGSATADELRLRGFSNIDVSDGTAQTLIQRLTKRMPRHTGVIAHVSGEHIACDIAAELSARGYRSIRVVVYRANLRQTLTETGQVLCRTNQIGGVICMSKRIAAQLTVLLRKHQQMQILQSVPAVAMSLPIADQLHQDGWRKIRVASEPSMAATLDALAMKNRAKSWLRAPN</sequence>
<dbReference type="CDD" id="cd06578">
    <property type="entry name" value="HemD"/>
    <property type="match status" value="1"/>
</dbReference>
<evidence type="ECO:0000259" key="10">
    <source>
        <dbReference type="Pfam" id="PF02602"/>
    </source>
</evidence>
<dbReference type="InterPro" id="IPR036108">
    <property type="entry name" value="4pyrrol_syn_uPrphyn_synt_sf"/>
</dbReference>
<dbReference type="Proteomes" id="UP001369958">
    <property type="component" value="Chromosome"/>
</dbReference>
<feature type="domain" description="Tetrapyrrole biosynthesis uroporphyrinogen III synthase" evidence="10">
    <location>
        <begin position="24"/>
        <end position="237"/>
    </location>
</feature>
<keyword evidence="4 9" id="KW-0456">Lyase</keyword>
<evidence type="ECO:0000256" key="5">
    <source>
        <dbReference type="ARBA" id="ARBA00023244"/>
    </source>
</evidence>
<comment type="catalytic activity">
    <reaction evidence="8 9">
        <text>hydroxymethylbilane = uroporphyrinogen III + H2O</text>
        <dbReference type="Rhea" id="RHEA:18965"/>
        <dbReference type="ChEBI" id="CHEBI:15377"/>
        <dbReference type="ChEBI" id="CHEBI:57308"/>
        <dbReference type="ChEBI" id="CHEBI:57845"/>
        <dbReference type="EC" id="4.2.1.75"/>
    </reaction>
</comment>
<name>A0ABZ2I0B8_9HYPH</name>
<reference evidence="11 12" key="1">
    <citation type="submission" date="2024-02" db="EMBL/GenBank/DDBJ databases">
        <title>Complete genome sequence of Pelagibacterium nitratireducens ZH15.</title>
        <authorList>
            <person name="Zhao L.H."/>
        </authorList>
    </citation>
    <scope>NUCLEOTIDE SEQUENCE [LARGE SCALE GENOMIC DNA]</scope>
    <source>
        <strain evidence="11 12">ZH15</strain>
    </source>
</reference>
<evidence type="ECO:0000256" key="3">
    <source>
        <dbReference type="ARBA" id="ARBA00013109"/>
    </source>
</evidence>
<dbReference type="GO" id="GO:0004852">
    <property type="term" value="F:uroporphyrinogen-III synthase activity"/>
    <property type="evidence" value="ECO:0007669"/>
    <property type="project" value="UniProtKB-EC"/>
</dbReference>
<evidence type="ECO:0000256" key="8">
    <source>
        <dbReference type="ARBA" id="ARBA00048617"/>
    </source>
</evidence>
<dbReference type="EC" id="4.2.1.75" evidence="3 9"/>
<proteinExistence type="inferred from homology"/>
<comment type="similarity">
    <text evidence="2 9">Belongs to the uroporphyrinogen-III synthase family.</text>
</comment>
<protein>
    <recommendedName>
        <fullName evidence="7 9">Uroporphyrinogen-III synthase</fullName>
        <ecNumber evidence="3 9">4.2.1.75</ecNumber>
    </recommendedName>
</protein>
<evidence type="ECO:0000313" key="11">
    <source>
        <dbReference type="EMBL" id="WWT33289.1"/>
    </source>
</evidence>
<evidence type="ECO:0000256" key="4">
    <source>
        <dbReference type="ARBA" id="ARBA00023239"/>
    </source>
</evidence>
<gene>
    <name evidence="11" type="ORF">V6617_02135</name>
</gene>
<accession>A0ABZ2I0B8</accession>
<evidence type="ECO:0000256" key="9">
    <source>
        <dbReference type="RuleBase" id="RU366031"/>
    </source>
</evidence>
<dbReference type="Gene3D" id="3.40.50.10090">
    <property type="match status" value="2"/>
</dbReference>
<dbReference type="InterPro" id="IPR003754">
    <property type="entry name" value="4pyrrol_synth_uPrphyn_synth"/>
</dbReference>
<dbReference type="PANTHER" id="PTHR38042:SF1">
    <property type="entry name" value="UROPORPHYRINOGEN-III SYNTHASE, CHLOROPLASTIC"/>
    <property type="match status" value="1"/>
</dbReference>
<keyword evidence="12" id="KW-1185">Reference proteome</keyword>
<evidence type="ECO:0000256" key="1">
    <source>
        <dbReference type="ARBA" id="ARBA00004772"/>
    </source>
</evidence>
<dbReference type="PANTHER" id="PTHR38042">
    <property type="entry name" value="UROPORPHYRINOGEN-III SYNTHASE, CHLOROPLASTIC"/>
    <property type="match status" value="1"/>
</dbReference>
<comment type="function">
    <text evidence="6 9">Catalyzes cyclization of the linear tetrapyrrole, hydroxymethylbilane, to the macrocyclic uroporphyrinogen III.</text>
</comment>
<evidence type="ECO:0000256" key="7">
    <source>
        <dbReference type="ARBA" id="ARBA00040167"/>
    </source>
</evidence>
<dbReference type="RefSeq" id="WP_338608772.1">
    <property type="nucleotide sequence ID" value="NZ_CP146275.1"/>
</dbReference>
<evidence type="ECO:0000256" key="2">
    <source>
        <dbReference type="ARBA" id="ARBA00008133"/>
    </source>
</evidence>
<dbReference type="SUPFAM" id="SSF69618">
    <property type="entry name" value="HemD-like"/>
    <property type="match status" value="1"/>
</dbReference>